<gene>
    <name evidence="18" type="ordered locus">G5S_0078</name>
</gene>
<evidence type="ECO:0000256" key="1">
    <source>
        <dbReference type="ARBA" id="ARBA00002184"/>
    </source>
</evidence>
<dbReference type="PANTHER" id="PTHR43690">
    <property type="entry name" value="NARDILYSIN"/>
    <property type="match status" value="1"/>
</dbReference>
<keyword evidence="19" id="KW-1185">Reference proteome</keyword>
<evidence type="ECO:0000256" key="2">
    <source>
        <dbReference type="ARBA" id="ARBA00007261"/>
    </source>
</evidence>
<feature type="domain" description="Peptidase M16 N-terminal" evidence="14">
    <location>
        <begin position="64"/>
        <end position="178"/>
    </location>
</feature>
<evidence type="ECO:0000256" key="10">
    <source>
        <dbReference type="ARBA" id="ARBA00029597"/>
    </source>
</evidence>
<dbReference type="InterPro" id="IPR011249">
    <property type="entry name" value="Metalloenz_LuxS/M16"/>
</dbReference>
<evidence type="ECO:0000256" key="13">
    <source>
        <dbReference type="SAM" id="SignalP"/>
    </source>
</evidence>
<evidence type="ECO:0000256" key="9">
    <source>
        <dbReference type="ARBA" id="ARBA00023049"/>
    </source>
</evidence>
<evidence type="ECO:0000256" key="6">
    <source>
        <dbReference type="ARBA" id="ARBA00022723"/>
    </source>
</evidence>
<feature type="signal peptide" evidence="13">
    <location>
        <begin position="1"/>
        <end position="29"/>
    </location>
</feature>
<dbReference type="InterPro" id="IPR032632">
    <property type="entry name" value="Peptidase_M16_M"/>
</dbReference>
<dbReference type="Proteomes" id="UP000008305">
    <property type="component" value="Chromosome"/>
</dbReference>
<comment type="function">
    <text evidence="1">Endopeptidase that degrades small peptides of less than 7 kDa, such as glucagon and insulin.</text>
</comment>
<dbReference type="Pfam" id="PF05193">
    <property type="entry name" value="Peptidase_M16_C"/>
    <property type="match status" value="1"/>
</dbReference>
<dbReference type="GO" id="GO:0004222">
    <property type="term" value="F:metalloendopeptidase activity"/>
    <property type="evidence" value="ECO:0007669"/>
    <property type="project" value="UniProtKB-EC"/>
</dbReference>
<evidence type="ECO:0000256" key="3">
    <source>
        <dbReference type="ARBA" id="ARBA00012449"/>
    </source>
</evidence>
<keyword evidence="7 18" id="KW-0378">Hydrolase</keyword>
<dbReference type="Gene3D" id="3.30.830.10">
    <property type="entry name" value="Metalloenzyme, LuxS/M16 peptidase-like"/>
    <property type="match status" value="4"/>
</dbReference>
<evidence type="ECO:0000256" key="12">
    <source>
        <dbReference type="ARBA" id="ARBA00033450"/>
    </source>
</evidence>
<dbReference type="SUPFAM" id="SSF63411">
    <property type="entry name" value="LuxS/MPP-like metallohydrolase"/>
    <property type="match status" value="4"/>
</dbReference>
<dbReference type="GO" id="GO:0046872">
    <property type="term" value="F:metal ion binding"/>
    <property type="evidence" value="ECO:0007669"/>
    <property type="project" value="UniProtKB-KW"/>
</dbReference>
<keyword evidence="9" id="KW-0482">Metalloprotease</keyword>
<evidence type="ECO:0000256" key="8">
    <source>
        <dbReference type="ARBA" id="ARBA00022833"/>
    </source>
</evidence>
<reference evidence="18 19" key="1">
    <citation type="journal article" date="2011" name="J. Bacteriol.">
        <title>Genome sequence of the obligate intracellular animal pathogen Chlamydia pecorum E58.</title>
        <authorList>
            <person name="Mojica S."/>
            <person name="Huot Creasy H."/>
            <person name="Daugherty S."/>
            <person name="Read T.D."/>
            <person name="Kim T."/>
            <person name="Kaltenboeck B."/>
            <person name="Bavoil P."/>
            <person name="Myers G.S."/>
        </authorList>
    </citation>
    <scope>NUCLEOTIDE SEQUENCE [LARGE SCALE GENOMIC DNA]</scope>
    <source>
        <strain evidence="18 19">E58</strain>
    </source>
</reference>
<keyword evidence="6" id="KW-0479">Metal-binding</keyword>
<evidence type="ECO:0000256" key="4">
    <source>
        <dbReference type="ARBA" id="ARBA00017565"/>
    </source>
</evidence>
<dbReference type="EMBL" id="CP002608">
    <property type="protein sequence ID" value="AEB41108.1"/>
    <property type="molecule type" value="Genomic_DNA"/>
</dbReference>
<dbReference type="Pfam" id="PF22456">
    <property type="entry name" value="PqqF-like_C_4"/>
    <property type="match status" value="1"/>
</dbReference>
<evidence type="ECO:0000259" key="17">
    <source>
        <dbReference type="Pfam" id="PF22456"/>
    </source>
</evidence>
<dbReference type="GO" id="GO:0006508">
    <property type="term" value="P:proteolysis"/>
    <property type="evidence" value="ECO:0007669"/>
    <property type="project" value="UniProtKB-KW"/>
</dbReference>
<dbReference type="PANTHER" id="PTHR43690:SF18">
    <property type="entry name" value="INSULIN-DEGRADING ENZYME-RELATED"/>
    <property type="match status" value="1"/>
</dbReference>
<keyword evidence="13" id="KW-0732">Signal</keyword>
<name>A0AA34WHJ2_CHLPE</name>
<evidence type="ECO:0000256" key="7">
    <source>
        <dbReference type="ARBA" id="ARBA00022801"/>
    </source>
</evidence>
<comment type="similarity">
    <text evidence="2">Belongs to the peptidase M16 family.</text>
</comment>
<evidence type="ECO:0000259" key="15">
    <source>
        <dbReference type="Pfam" id="PF05193"/>
    </source>
</evidence>
<dbReference type="InterPro" id="IPR011765">
    <property type="entry name" value="Pept_M16_N"/>
</dbReference>
<dbReference type="AlphaFoldDB" id="A0AA34WHJ2"/>
<feature type="chain" id="PRO_5041330477" description="Protease 3" evidence="13">
    <location>
        <begin position="30"/>
        <end position="947"/>
    </location>
</feature>
<keyword evidence="5" id="KW-0645">Protease</keyword>
<evidence type="ECO:0000256" key="5">
    <source>
        <dbReference type="ARBA" id="ARBA00022670"/>
    </source>
</evidence>
<dbReference type="InterPro" id="IPR050626">
    <property type="entry name" value="Peptidase_M16"/>
</dbReference>
<organism evidence="18 19">
    <name type="scientific">Chlamydia pecorum (strain ATCC VR-628 / DSM 29919 / E58)</name>
    <name type="common">Chlamydophila pecorum</name>
    <dbReference type="NCBI Taxonomy" id="331635"/>
    <lineage>
        <taxon>Bacteria</taxon>
        <taxon>Pseudomonadati</taxon>
        <taxon>Chlamydiota</taxon>
        <taxon>Chlamydiia</taxon>
        <taxon>Chlamydiales</taxon>
        <taxon>Chlamydiaceae</taxon>
        <taxon>Chlamydia/Chlamydophila group</taxon>
        <taxon>Chlamydia</taxon>
    </lineage>
</organism>
<dbReference type="KEGG" id="cpm:G5S_0078"/>
<feature type="domain" description="Coenzyme PQQ synthesis protein F-like C-terminal lobe" evidence="17">
    <location>
        <begin position="796"/>
        <end position="887"/>
    </location>
</feature>
<dbReference type="InterPro" id="IPR007863">
    <property type="entry name" value="Peptidase_M16_C"/>
</dbReference>
<evidence type="ECO:0000259" key="14">
    <source>
        <dbReference type="Pfam" id="PF00675"/>
    </source>
</evidence>
<dbReference type="PROSITE" id="PS51257">
    <property type="entry name" value="PROKAR_LIPOPROTEIN"/>
    <property type="match status" value="1"/>
</dbReference>
<dbReference type="Pfam" id="PF16187">
    <property type="entry name" value="Peptidase_M16_M"/>
    <property type="match status" value="1"/>
</dbReference>
<dbReference type="EC" id="3.4.24.55" evidence="3"/>
<protein>
    <recommendedName>
        <fullName evidence="4">Protease 3</fullName>
        <ecNumber evidence="3">3.4.24.55</ecNumber>
    </recommendedName>
    <alternativeName>
        <fullName evidence="12">Pitrilysin</fullName>
    </alternativeName>
    <alternativeName>
        <fullName evidence="11">Protease III</fullName>
    </alternativeName>
    <alternativeName>
        <fullName evidence="10">Protease pi</fullName>
    </alternativeName>
</protein>
<dbReference type="Pfam" id="PF00675">
    <property type="entry name" value="Peptidase_M16"/>
    <property type="match status" value="1"/>
</dbReference>
<feature type="domain" description="Peptidase M16 C-terminal" evidence="15">
    <location>
        <begin position="215"/>
        <end position="388"/>
    </location>
</feature>
<sequence>MRTCRMKWLKVRMSLLCLSLLVTSCNKHSQVIKDKCPLKVLTSAIAHRQVAKVICRNGLPLLIISAPHLPTSGAALLVKTGNNADPEEFPGMAHFTEHSVFLGNKKYPSVNGFSNFLSSHNGTYNAFTSSATTTYIFSVERSAFKQAIDQFVHLFIPPLFRQEDLDREKHAVHQEFSSHPLSDSRRVHRIQQLISPEGHPMHRFGCGNASTLAPVTQEAMTSWFKKHYSPENMCAIVYTPEPISKAIKSLSKLFSQIPVSKQYQKQEDFLPSEDTSSLCHLYINKAVQSTSCLEVYWHLYHPLSKISQGCYAALAQMLKHEGEYSLASKLKEEQLITKIDVDIGKSSFNTKDFFICYELTQKGEQNYAQVLQYTFQYLQKIQKQGIPSYCVQELSTMNTLEYSYASKSELFDLLTKQVMELADEDLATYPYHTLVYPQHTPEEESSLLQVLADPKQARYVISAKDPSTWEGLQEHYDDIFDMTYYVKSLKEEVAQCKDLALESTMEFPKPNVFIPKDIETPPLTTSDKTRFPFTPTLKHKDEKLTVYYCEDHYFASPKISSQLRIRTPQISRKDPQSLVNAELYCLALNENLLELYYPATLAGLSFASYLGGEGIDIKISGYTATAPKLLNSILGSLPAFSISESKFVIYKQKLLESYEKSLRACPLRAGLDELFSQTIENVYSHREKLSLLQKLTFEQFQVFSSQLLNQVHVEAMLLGNLSDKQQEDFITKIQEFTSHISAYSAQPFYYQLQKNTPASIEYTYPLTTNGMLLWLQNPQTPSIQSLVATEILFDWLHHITFEELRTQQQLGYMVGARYRELASQPFGFFYIRSNAYSPEALISKTQEFISNVAKCPEKFEMSSKYFNSMKEAYISRLREPEYSLETANSILFSLAFEFPSEQLSIPNEKIAAAKALSYEEFLSYSQIFLAEELGKRIPVYIQGAPAT</sequence>
<evidence type="ECO:0000256" key="11">
    <source>
        <dbReference type="ARBA" id="ARBA00031184"/>
    </source>
</evidence>
<evidence type="ECO:0000313" key="18">
    <source>
        <dbReference type="EMBL" id="AEB41108.1"/>
    </source>
</evidence>
<dbReference type="InterPro" id="IPR054734">
    <property type="entry name" value="PqqF-like_C_4"/>
</dbReference>
<proteinExistence type="inferred from homology"/>
<accession>A0AA34WHJ2</accession>
<evidence type="ECO:0000313" key="19">
    <source>
        <dbReference type="Proteomes" id="UP000008305"/>
    </source>
</evidence>
<keyword evidence="8" id="KW-0862">Zinc</keyword>
<feature type="domain" description="Peptidase M16 middle/third" evidence="16">
    <location>
        <begin position="403"/>
        <end position="689"/>
    </location>
</feature>
<evidence type="ECO:0000259" key="16">
    <source>
        <dbReference type="Pfam" id="PF16187"/>
    </source>
</evidence>